<evidence type="ECO:0000313" key="4">
    <source>
        <dbReference type="Proteomes" id="UP000002029"/>
    </source>
</evidence>
<dbReference type="HOGENOM" id="CLU_1214261_0_0_11"/>
<dbReference type="GO" id="GO:0008168">
    <property type="term" value="F:methyltransferase activity"/>
    <property type="evidence" value="ECO:0007669"/>
    <property type="project" value="UniProtKB-KW"/>
</dbReference>
<feature type="coiled-coil region" evidence="1">
    <location>
        <begin position="8"/>
        <end position="68"/>
    </location>
</feature>
<dbReference type="STRING" id="479432.Sros_1849"/>
<dbReference type="KEGG" id="sro:Sros_1849"/>
<feature type="region of interest" description="Disordered" evidence="2">
    <location>
        <begin position="189"/>
        <end position="228"/>
    </location>
</feature>
<organism evidence="3 4">
    <name type="scientific">Streptosporangium roseum (strain ATCC 12428 / DSM 43021 / JCM 3005 / KCTC 9067 / NCIMB 10171 / NRRL 2505 / NI 9100)</name>
    <dbReference type="NCBI Taxonomy" id="479432"/>
    <lineage>
        <taxon>Bacteria</taxon>
        <taxon>Bacillati</taxon>
        <taxon>Actinomycetota</taxon>
        <taxon>Actinomycetes</taxon>
        <taxon>Streptosporangiales</taxon>
        <taxon>Streptosporangiaceae</taxon>
        <taxon>Streptosporangium</taxon>
    </lineage>
</organism>
<dbReference type="AlphaFoldDB" id="D2AUH5"/>
<keyword evidence="1" id="KW-0175">Coiled coil</keyword>
<evidence type="ECO:0000313" key="3">
    <source>
        <dbReference type="EMBL" id="ACZ84837.1"/>
    </source>
</evidence>
<protein>
    <submittedName>
        <fullName evidence="3">Methyltransferase type 11</fullName>
    </submittedName>
</protein>
<accession>D2AUH5</accession>
<dbReference type="eggNOG" id="ENOG502ZX8G">
    <property type="taxonomic scope" value="Bacteria"/>
</dbReference>
<keyword evidence="3" id="KW-0808">Transferase</keyword>
<reference evidence="3 4" key="1">
    <citation type="journal article" date="2010" name="Stand. Genomic Sci.">
        <title>Complete genome sequence of Streptosporangium roseum type strain (NI 9100).</title>
        <authorList>
            <person name="Nolan M."/>
            <person name="Sikorski J."/>
            <person name="Jando M."/>
            <person name="Lucas S."/>
            <person name="Lapidus A."/>
            <person name="Glavina Del Rio T."/>
            <person name="Chen F."/>
            <person name="Tice H."/>
            <person name="Pitluck S."/>
            <person name="Cheng J.F."/>
            <person name="Chertkov O."/>
            <person name="Sims D."/>
            <person name="Meincke L."/>
            <person name="Brettin T."/>
            <person name="Han C."/>
            <person name="Detter J.C."/>
            <person name="Bruce D."/>
            <person name="Goodwin L."/>
            <person name="Land M."/>
            <person name="Hauser L."/>
            <person name="Chang Y.J."/>
            <person name="Jeffries C.D."/>
            <person name="Ivanova N."/>
            <person name="Mavromatis K."/>
            <person name="Mikhailova N."/>
            <person name="Chen A."/>
            <person name="Palaniappan K."/>
            <person name="Chain P."/>
            <person name="Rohde M."/>
            <person name="Goker M."/>
            <person name="Bristow J."/>
            <person name="Eisen J.A."/>
            <person name="Markowitz V."/>
            <person name="Hugenholtz P."/>
            <person name="Kyrpides N.C."/>
            <person name="Klenk H.P."/>
        </authorList>
    </citation>
    <scope>NUCLEOTIDE SEQUENCE [LARGE SCALE GENOMIC DNA]</scope>
    <source>
        <strain evidence="4">ATCC 12428 / DSM 43021 / JCM 3005 / NI 9100</strain>
    </source>
</reference>
<keyword evidence="4" id="KW-1185">Reference proteome</keyword>
<sequence length="228" mass="24399">MSADHADVQAAETEAAEAAELLAALEERVLDGDATVTHAQLAEHRDLLNFAQMRAQAARRKADKEQAAARRTEYEALAAEVAALDGQAAPVRAAYAEALAALGRLVDVEAELSDRVRAAHARTAQARTVAEEHGEVELLRSTGVLGADGGPAGRSVHYRQPDGARQTWTLLPPGEVAALALRRSIEEATARRGERVPPASWPNTIEERTGRAAERLLPDLVDTGRRDA</sequence>
<dbReference type="Proteomes" id="UP000002029">
    <property type="component" value="Chromosome"/>
</dbReference>
<proteinExistence type="predicted"/>
<name>D2AUH5_STRRD</name>
<evidence type="ECO:0000256" key="2">
    <source>
        <dbReference type="SAM" id="MobiDB-lite"/>
    </source>
</evidence>
<evidence type="ECO:0000256" key="1">
    <source>
        <dbReference type="SAM" id="Coils"/>
    </source>
</evidence>
<gene>
    <name evidence="3" type="ordered locus">Sros_1849</name>
</gene>
<keyword evidence="3" id="KW-0489">Methyltransferase</keyword>
<dbReference type="GO" id="GO:0032259">
    <property type="term" value="P:methylation"/>
    <property type="evidence" value="ECO:0007669"/>
    <property type="project" value="UniProtKB-KW"/>
</dbReference>
<dbReference type="RefSeq" id="WP_012888582.1">
    <property type="nucleotide sequence ID" value="NC_013595.1"/>
</dbReference>
<dbReference type="EMBL" id="CP001814">
    <property type="protein sequence ID" value="ACZ84837.1"/>
    <property type="molecule type" value="Genomic_DNA"/>
</dbReference>
<feature type="compositionally biased region" description="Basic and acidic residues" evidence="2">
    <location>
        <begin position="205"/>
        <end position="228"/>
    </location>
</feature>